<name>A0A1J4Q124_9ACTN</name>
<reference evidence="15" key="1">
    <citation type="submission" date="2016-10" db="EMBL/GenBank/DDBJ databases">
        <title>Genome sequence of Streptomyces malaysiense MUSC 136.</title>
        <authorList>
            <person name="Lee L.-H."/>
            <person name="Ser H.-L."/>
        </authorList>
    </citation>
    <scope>NUCLEOTIDE SEQUENCE [LARGE SCALE GENOMIC DNA]</scope>
    <source>
        <strain evidence="15">MUSC 136</strain>
    </source>
</reference>
<evidence type="ECO:0000256" key="8">
    <source>
        <dbReference type="ARBA" id="ARBA00022989"/>
    </source>
</evidence>
<feature type="transmembrane region" description="Helical" evidence="12">
    <location>
        <begin position="161"/>
        <end position="183"/>
    </location>
</feature>
<evidence type="ECO:0000313" key="16">
    <source>
        <dbReference type="Proteomes" id="UP000034838"/>
    </source>
</evidence>
<dbReference type="GO" id="GO:0016887">
    <property type="term" value="F:ATP hydrolysis activity"/>
    <property type="evidence" value="ECO:0007669"/>
    <property type="project" value="InterPro"/>
</dbReference>
<dbReference type="Gene3D" id="3.40.50.300">
    <property type="entry name" value="P-loop containing nucleotide triphosphate hydrolases"/>
    <property type="match status" value="1"/>
</dbReference>
<keyword evidence="9 12" id="KW-0472">Membrane</keyword>
<dbReference type="InterPro" id="IPR003593">
    <property type="entry name" value="AAA+_ATPase"/>
</dbReference>
<dbReference type="PANTHER" id="PTHR43394:SF1">
    <property type="entry name" value="ATP-BINDING CASSETTE SUB-FAMILY B MEMBER 10, MITOCHONDRIAL"/>
    <property type="match status" value="1"/>
</dbReference>
<dbReference type="InterPro" id="IPR036640">
    <property type="entry name" value="ABC1_TM_sf"/>
</dbReference>
<evidence type="ECO:0000256" key="2">
    <source>
        <dbReference type="ARBA" id="ARBA00022448"/>
    </source>
</evidence>
<keyword evidence="4" id="KW-0997">Cell inner membrane</keyword>
<gene>
    <name evidence="15" type="ORF">VT52_020105</name>
</gene>
<dbReference type="InterPro" id="IPR027417">
    <property type="entry name" value="P-loop_NTPase"/>
</dbReference>
<dbReference type="Proteomes" id="UP000034838">
    <property type="component" value="Unassembled WGS sequence"/>
</dbReference>
<keyword evidence="6" id="KW-0547">Nucleotide-binding</keyword>
<dbReference type="GO" id="GO:0005524">
    <property type="term" value="F:ATP binding"/>
    <property type="evidence" value="ECO:0007669"/>
    <property type="project" value="UniProtKB-KW"/>
</dbReference>
<feature type="compositionally biased region" description="Basic and acidic residues" evidence="11">
    <location>
        <begin position="8"/>
        <end position="23"/>
    </location>
</feature>
<evidence type="ECO:0000256" key="10">
    <source>
        <dbReference type="ARBA" id="ARBA00023455"/>
    </source>
</evidence>
<evidence type="ECO:0000256" key="5">
    <source>
        <dbReference type="ARBA" id="ARBA00022692"/>
    </source>
</evidence>
<dbReference type="PROSITE" id="PS00211">
    <property type="entry name" value="ABC_TRANSPORTER_1"/>
    <property type="match status" value="1"/>
</dbReference>
<evidence type="ECO:0000259" key="14">
    <source>
        <dbReference type="PROSITE" id="PS50929"/>
    </source>
</evidence>
<dbReference type="SUPFAM" id="SSF52540">
    <property type="entry name" value="P-loop containing nucleoside triphosphate hydrolases"/>
    <property type="match status" value="1"/>
</dbReference>
<evidence type="ECO:0000256" key="9">
    <source>
        <dbReference type="ARBA" id="ARBA00023136"/>
    </source>
</evidence>
<protein>
    <submittedName>
        <fullName evidence="15">ABC transporter ATP-binding protein</fullName>
    </submittedName>
</protein>
<evidence type="ECO:0000259" key="13">
    <source>
        <dbReference type="PROSITE" id="PS50893"/>
    </source>
</evidence>
<keyword evidence="16" id="KW-1185">Reference proteome</keyword>
<evidence type="ECO:0000256" key="4">
    <source>
        <dbReference type="ARBA" id="ARBA00022519"/>
    </source>
</evidence>
<evidence type="ECO:0000256" key="6">
    <source>
        <dbReference type="ARBA" id="ARBA00022741"/>
    </source>
</evidence>
<feature type="region of interest" description="Disordered" evidence="11">
    <location>
        <begin position="646"/>
        <end position="722"/>
    </location>
</feature>
<dbReference type="InterPro" id="IPR011527">
    <property type="entry name" value="ABC1_TM_dom"/>
</dbReference>
<feature type="region of interest" description="Disordered" evidence="11">
    <location>
        <begin position="1"/>
        <end position="24"/>
    </location>
</feature>
<comment type="caution">
    <text evidence="15">The sequence shown here is derived from an EMBL/GenBank/DDBJ whole genome shotgun (WGS) entry which is preliminary data.</text>
</comment>
<dbReference type="Gene3D" id="1.20.1560.10">
    <property type="entry name" value="ABC transporter type 1, transmembrane domain"/>
    <property type="match status" value="1"/>
</dbReference>
<evidence type="ECO:0000256" key="1">
    <source>
        <dbReference type="ARBA" id="ARBA00004429"/>
    </source>
</evidence>
<feature type="compositionally biased region" description="Basic and acidic residues" evidence="11">
    <location>
        <begin position="707"/>
        <end position="722"/>
    </location>
</feature>
<dbReference type="PROSITE" id="PS50929">
    <property type="entry name" value="ABC_TM1F"/>
    <property type="match status" value="1"/>
</dbReference>
<dbReference type="SUPFAM" id="SSF90123">
    <property type="entry name" value="ABC transporter transmembrane region"/>
    <property type="match status" value="1"/>
</dbReference>
<dbReference type="AlphaFoldDB" id="A0A1J4Q124"/>
<keyword evidence="2" id="KW-0813">Transport</keyword>
<keyword evidence="5 12" id="KW-0812">Transmembrane</keyword>
<accession>A0A1J4Q124</accession>
<dbReference type="GO" id="GO:0015421">
    <property type="term" value="F:ABC-type oligopeptide transporter activity"/>
    <property type="evidence" value="ECO:0007669"/>
    <property type="project" value="TreeGrafter"/>
</dbReference>
<comment type="similarity">
    <text evidence="10">Belongs to the ABC transporter superfamily. Siderophore-Fe(3+) uptake transporter (SIUT) (TC 3.A.1.21) family.</text>
</comment>
<dbReference type="CDD" id="cd18564">
    <property type="entry name" value="ABC_6TM_exporter_like"/>
    <property type="match status" value="1"/>
</dbReference>
<feature type="transmembrane region" description="Helical" evidence="12">
    <location>
        <begin position="92"/>
        <end position="116"/>
    </location>
</feature>
<dbReference type="InterPro" id="IPR039421">
    <property type="entry name" value="Type_1_exporter"/>
</dbReference>
<dbReference type="SMART" id="SM00382">
    <property type="entry name" value="AAA"/>
    <property type="match status" value="1"/>
</dbReference>
<feature type="transmembrane region" description="Helical" evidence="12">
    <location>
        <begin position="49"/>
        <end position="72"/>
    </location>
</feature>
<evidence type="ECO:0000256" key="7">
    <source>
        <dbReference type="ARBA" id="ARBA00022840"/>
    </source>
</evidence>
<dbReference type="PROSITE" id="PS50893">
    <property type="entry name" value="ABC_TRANSPORTER_2"/>
    <property type="match status" value="1"/>
</dbReference>
<feature type="domain" description="ABC transmembrane type-1" evidence="14">
    <location>
        <begin position="56"/>
        <end position="334"/>
    </location>
</feature>
<keyword evidence="8 12" id="KW-1133">Transmembrane helix</keyword>
<evidence type="ECO:0000256" key="11">
    <source>
        <dbReference type="SAM" id="MobiDB-lite"/>
    </source>
</evidence>
<dbReference type="Pfam" id="PF00005">
    <property type="entry name" value="ABC_tran"/>
    <property type="match status" value="1"/>
</dbReference>
<evidence type="ECO:0000313" key="15">
    <source>
        <dbReference type="EMBL" id="OIK25824.1"/>
    </source>
</evidence>
<feature type="domain" description="ABC transporter" evidence="13">
    <location>
        <begin position="384"/>
        <end position="619"/>
    </location>
</feature>
<sequence>MPTAYSEYRAREGDGERDEHGEYETGDAPVIATRTAFRRFWPLTRGLRAGLLCVWLCAIGAALAETEAILLFSDLTDNALEKGSLGAFWSPAAEWLGVAVVGAIVGYAGNSLASWLTECFVMRLRDHVFSHVQRLPPHFFQRHRQGDLLSRLTSDVEAIETMVVSGLVGAASAAFSALFYAIAAIWLRWDLAAATFVLAPLFWLAARRFSGLLGDVSRAGRAADGAITSVVEESLGNIVLTQAYGRGDAERGRLKKEADSWFRASVRSQRLTEAYEQLVQVIETVCVLAVIGIGAWEISTGRMTLGQLLAFSAFLGYLYPPVRSLAQLNLTITAAKAGAERLIEVLDAQPSVGDPEPLPYADPHSFAYGNMNTYQPEGRPQGAVEVRNVSFRYPGADEDSLKNLSFTVQPGELVVVTGPSGAGKSTISKMLLRFYDPDHGSVLLDGAPVSGLPLARLREHITLLPQETLVLHDTVRANIACGRPGASDRAIMEAARAADAHDFVVRLPEGYDTLVDPHSAQLSGGQLQRLALARAILRDSPVLVLDEPTTGLDAMAARRFVKPLRRLMSGRTTIVITHDLDLAPDADRILVVDRGRIVETGRHEDLLVRGGAYARLHQSQHNPLMDTGELRLPLSSTQTLRFAWPARSGRGTSSSSEATRGNGWEPIGYGGGAPAQSAADVPTRYPEETGFLGYPQDAPRGILTRLPDGRPLFRDEPPWHES</sequence>
<evidence type="ECO:0000256" key="12">
    <source>
        <dbReference type="SAM" id="Phobius"/>
    </source>
</evidence>
<feature type="compositionally biased region" description="Polar residues" evidence="11">
    <location>
        <begin position="650"/>
        <end position="659"/>
    </location>
</feature>
<dbReference type="Pfam" id="PF00664">
    <property type="entry name" value="ABC_membrane"/>
    <property type="match status" value="1"/>
</dbReference>
<organism evidence="15 16">
    <name type="scientific">Streptomyces malaysiense</name>
    <dbReference type="NCBI Taxonomy" id="1428626"/>
    <lineage>
        <taxon>Bacteria</taxon>
        <taxon>Bacillati</taxon>
        <taxon>Actinomycetota</taxon>
        <taxon>Actinomycetes</taxon>
        <taxon>Kitasatosporales</taxon>
        <taxon>Streptomycetaceae</taxon>
        <taxon>Streptomyces</taxon>
    </lineage>
</organism>
<evidence type="ECO:0000256" key="3">
    <source>
        <dbReference type="ARBA" id="ARBA00022475"/>
    </source>
</evidence>
<proteinExistence type="inferred from homology"/>
<keyword evidence="7 15" id="KW-0067">ATP-binding</keyword>
<keyword evidence="3" id="KW-1003">Cell membrane</keyword>
<dbReference type="EMBL" id="LBDA02000048">
    <property type="protein sequence ID" value="OIK25824.1"/>
    <property type="molecule type" value="Genomic_DNA"/>
</dbReference>
<dbReference type="InterPro" id="IPR003439">
    <property type="entry name" value="ABC_transporter-like_ATP-bd"/>
</dbReference>
<dbReference type="InterPro" id="IPR017871">
    <property type="entry name" value="ABC_transporter-like_CS"/>
</dbReference>
<dbReference type="GO" id="GO:0005886">
    <property type="term" value="C:plasma membrane"/>
    <property type="evidence" value="ECO:0007669"/>
    <property type="project" value="UniProtKB-SubCell"/>
</dbReference>
<comment type="subcellular location">
    <subcellularLocation>
        <location evidence="1">Cell inner membrane</location>
        <topology evidence="1">Multi-pass membrane protein</topology>
    </subcellularLocation>
</comment>
<dbReference type="FunFam" id="3.40.50.300:FF:000221">
    <property type="entry name" value="Multidrug ABC transporter ATP-binding protein"/>
    <property type="match status" value="1"/>
</dbReference>
<dbReference type="PANTHER" id="PTHR43394">
    <property type="entry name" value="ATP-DEPENDENT PERMEASE MDL1, MITOCHONDRIAL"/>
    <property type="match status" value="1"/>
</dbReference>